<dbReference type="OMA" id="QMFSATH"/>
<evidence type="ECO:0000313" key="2">
    <source>
        <dbReference type="EMBL" id="OJT14542.1"/>
    </source>
</evidence>
<gene>
    <name evidence="2" type="ORF">TRAPUB_8912</name>
</gene>
<dbReference type="AlphaFoldDB" id="A0A1M2W457"/>
<dbReference type="EMBL" id="MNAD01000279">
    <property type="protein sequence ID" value="OJT14542.1"/>
    <property type="molecule type" value="Genomic_DNA"/>
</dbReference>
<feature type="chain" id="PRO_5012815449" evidence="1">
    <location>
        <begin position="21"/>
        <end position="362"/>
    </location>
</feature>
<accession>A0A1M2W457</accession>
<evidence type="ECO:0000256" key="1">
    <source>
        <dbReference type="SAM" id="SignalP"/>
    </source>
</evidence>
<sequence length="362" mass="36972">MLFFVDTLFVLAVAATGSSARNLPNLLHIRQDGNGAFGSPVCTDAVVVSNSTIISGPNTVALTKFACAPIVRANDALLPAINGPSPLALTTTTRTRTVVRTSTTIRTSTRTATATATRTPTTTVTATQTATEIDTATVIAVSVTTATATATETDVETDTATETATEILTSATTLIQSVTATETETDTAVVTSATTVVQSFTETDTATETDVETSATTLFESVTNTATVTATVTAAAPTPTIANVCAETCTTACGQPGGIINLPPSTEDCARLVDTLNSALTTPGSSPFIDVAPDQMFSATHGTCTFSFWNFSPTTLETCVLSVIRSASAAVSGCLEGAQPAAVSEGLCLANDGLWEVTVTRA</sequence>
<feature type="signal peptide" evidence="1">
    <location>
        <begin position="1"/>
        <end position="20"/>
    </location>
</feature>
<reference evidence="2 3" key="1">
    <citation type="submission" date="2016-10" db="EMBL/GenBank/DDBJ databases">
        <title>Genome sequence of the basidiomycete white-rot fungus Trametes pubescens.</title>
        <authorList>
            <person name="Makela M.R."/>
            <person name="Granchi Z."/>
            <person name="Peng M."/>
            <person name="De Vries R.P."/>
            <person name="Grigoriev I."/>
            <person name="Riley R."/>
            <person name="Hilden K."/>
        </authorList>
    </citation>
    <scope>NUCLEOTIDE SEQUENCE [LARGE SCALE GENOMIC DNA]</scope>
    <source>
        <strain evidence="2 3">FBCC735</strain>
    </source>
</reference>
<evidence type="ECO:0000313" key="3">
    <source>
        <dbReference type="Proteomes" id="UP000184267"/>
    </source>
</evidence>
<keyword evidence="1" id="KW-0732">Signal</keyword>
<dbReference type="Proteomes" id="UP000184267">
    <property type="component" value="Unassembled WGS sequence"/>
</dbReference>
<dbReference type="STRING" id="154538.A0A1M2W457"/>
<protein>
    <submittedName>
        <fullName evidence="2">Uncharacterized protein</fullName>
    </submittedName>
</protein>
<dbReference type="OrthoDB" id="2757800at2759"/>
<name>A0A1M2W457_TRAPU</name>
<organism evidence="2 3">
    <name type="scientific">Trametes pubescens</name>
    <name type="common">White-rot fungus</name>
    <dbReference type="NCBI Taxonomy" id="154538"/>
    <lineage>
        <taxon>Eukaryota</taxon>
        <taxon>Fungi</taxon>
        <taxon>Dikarya</taxon>
        <taxon>Basidiomycota</taxon>
        <taxon>Agaricomycotina</taxon>
        <taxon>Agaricomycetes</taxon>
        <taxon>Polyporales</taxon>
        <taxon>Polyporaceae</taxon>
        <taxon>Trametes</taxon>
    </lineage>
</organism>
<proteinExistence type="predicted"/>
<comment type="caution">
    <text evidence="2">The sequence shown here is derived from an EMBL/GenBank/DDBJ whole genome shotgun (WGS) entry which is preliminary data.</text>
</comment>
<keyword evidence="3" id="KW-1185">Reference proteome</keyword>